<evidence type="ECO:0000313" key="1">
    <source>
        <dbReference type="EMBL" id="VDO97272.1"/>
    </source>
</evidence>
<dbReference type="AlphaFoldDB" id="A0A183M701"/>
<organism evidence="1 2">
    <name type="scientific">Schistosoma margrebowiei</name>
    <dbReference type="NCBI Taxonomy" id="48269"/>
    <lineage>
        <taxon>Eukaryota</taxon>
        <taxon>Metazoa</taxon>
        <taxon>Spiralia</taxon>
        <taxon>Lophotrochozoa</taxon>
        <taxon>Platyhelminthes</taxon>
        <taxon>Trematoda</taxon>
        <taxon>Digenea</taxon>
        <taxon>Strigeidida</taxon>
        <taxon>Schistosomatoidea</taxon>
        <taxon>Schistosomatidae</taxon>
        <taxon>Schistosoma</taxon>
    </lineage>
</organism>
<keyword evidence="2" id="KW-1185">Reference proteome</keyword>
<reference evidence="1 2" key="1">
    <citation type="submission" date="2018-11" db="EMBL/GenBank/DDBJ databases">
        <authorList>
            <consortium name="Pathogen Informatics"/>
        </authorList>
    </citation>
    <scope>NUCLEOTIDE SEQUENCE [LARGE SCALE GENOMIC DNA]</scope>
    <source>
        <strain evidence="1 2">Zambia</strain>
    </source>
</reference>
<gene>
    <name evidence="1" type="ORF">SMRZ_LOCUS11826</name>
</gene>
<dbReference type="Proteomes" id="UP000277204">
    <property type="component" value="Unassembled WGS sequence"/>
</dbReference>
<sequence>MDATNAITELTATEQRIIKIKSDIDQFDELLKSVTSGYGDKDSLNEKYHNLILSTKDLSSYLAVIQK</sequence>
<protein>
    <submittedName>
        <fullName evidence="1">Uncharacterized protein</fullName>
    </submittedName>
</protein>
<accession>A0A183M701</accession>
<name>A0A183M701_9TREM</name>
<proteinExistence type="predicted"/>
<dbReference type="STRING" id="48269.A0A183M701"/>
<dbReference type="EMBL" id="UZAI01006911">
    <property type="protein sequence ID" value="VDO97272.1"/>
    <property type="molecule type" value="Genomic_DNA"/>
</dbReference>
<evidence type="ECO:0000313" key="2">
    <source>
        <dbReference type="Proteomes" id="UP000277204"/>
    </source>
</evidence>